<organism evidence="6 7">
    <name type="scientific">Pseudoduganella aquatica</name>
    <dbReference type="NCBI Taxonomy" id="2660641"/>
    <lineage>
        <taxon>Bacteria</taxon>
        <taxon>Pseudomonadati</taxon>
        <taxon>Pseudomonadota</taxon>
        <taxon>Betaproteobacteria</taxon>
        <taxon>Burkholderiales</taxon>
        <taxon>Oxalobacteraceae</taxon>
        <taxon>Telluria group</taxon>
        <taxon>Pseudoduganella</taxon>
    </lineage>
</organism>
<dbReference type="GO" id="GO:0052621">
    <property type="term" value="F:diguanylate cyclase activity"/>
    <property type="evidence" value="ECO:0007669"/>
    <property type="project" value="UniProtKB-EC"/>
</dbReference>
<comment type="caution">
    <text evidence="6">The sequence shown here is derived from an EMBL/GenBank/DDBJ whole genome shotgun (WGS) entry which is preliminary data.</text>
</comment>
<dbReference type="Gene3D" id="3.30.70.270">
    <property type="match status" value="1"/>
</dbReference>
<evidence type="ECO:0000259" key="5">
    <source>
        <dbReference type="PROSITE" id="PS50887"/>
    </source>
</evidence>
<dbReference type="CDD" id="cd01949">
    <property type="entry name" value="GGDEF"/>
    <property type="match status" value="1"/>
</dbReference>
<dbReference type="InterPro" id="IPR050469">
    <property type="entry name" value="Diguanylate_Cyclase"/>
</dbReference>
<evidence type="ECO:0000313" key="6">
    <source>
        <dbReference type="EMBL" id="MYN08135.1"/>
    </source>
</evidence>
<dbReference type="InterPro" id="IPR000160">
    <property type="entry name" value="GGDEF_dom"/>
</dbReference>
<dbReference type="SMART" id="SM00267">
    <property type="entry name" value="GGDEF"/>
    <property type="match status" value="1"/>
</dbReference>
<evidence type="ECO:0000259" key="4">
    <source>
        <dbReference type="PROSITE" id="PS50885"/>
    </source>
</evidence>
<dbReference type="InterPro" id="IPR043128">
    <property type="entry name" value="Rev_trsase/Diguanyl_cyclase"/>
</dbReference>
<feature type="domain" description="HAMP" evidence="4">
    <location>
        <begin position="191"/>
        <end position="246"/>
    </location>
</feature>
<evidence type="ECO:0000313" key="7">
    <source>
        <dbReference type="Proteomes" id="UP000450676"/>
    </source>
</evidence>
<dbReference type="NCBIfam" id="TIGR00254">
    <property type="entry name" value="GGDEF"/>
    <property type="match status" value="1"/>
</dbReference>
<feature type="coiled-coil region" evidence="2">
    <location>
        <begin position="220"/>
        <end position="272"/>
    </location>
</feature>
<proteinExistence type="predicted"/>
<keyword evidence="3" id="KW-0812">Transmembrane</keyword>
<feature type="transmembrane region" description="Helical" evidence="3">
    <location>
        <begin position="163"/>
        <end position="189"/>
    </location>
</feature>
<dbReference type="Proteomes" id="UP000450676">
    <property type="component" value="Unassembled WGS sequence"/>
</dbReference>
<feature type="domain" description="GGDEF" evidence="5">
    <location>
        <begin position="307"/>
        <end position="436"/>
    </location>
</feature>
<dbReference type="EC" id="2.7.7.65" evidence="1"/>
<evidence type="ECO:0000256" key="3">
    <source>
        <dbReference type="SAM" id="Phobius"/>
    </source>
</evidence>
<dbReference type="AlphaFoldDB" id="A0A7X4HDB2"/>
<dbReference type="GO" id="GO:0007165">
    <property type="term" value="P:signal transduction"/>
    <property type="evidence" value="ECO:0007669"/>
    <property type="project" value="InterPro"/>
</dbReference>
<dbReference type="PROSITE" id="PS50887">
    <property type="entry name" value="GGDEF"/>
    <property type="match status" value="1"/>
</dbReference>
<keyword evidence="2" id="KW-0175">Coiled coil</keyword>
<dbReference type="RefSeq" id="WP_161072467.1">
    <property type="nucleotide sequence ID" value="NZ_WWCU01000011.1"/>
</dbReference>
<keyword evidence="7" id="KW-1185">Reference proteome</keyword>
<dbReference type="Pfam" id="PF00990">
    <property type="entry name" value="GGDEF"/>
    <property type="match status" value="1"/>
</dbReference>
<reference evidence="6 7" key="1">
    <citation type="submission" date="2019-12" db="EMBL/GenBank/DDBJ databases">
        <title>Novel species isolated from a subtropical stream in China.</title>
        <authorList>
            <person name="Lu H."/>
        </authorList>
    </citation>
    <scope>NUCLEOTIDE SEQUENCE [LARGE SCALE GENOMIC DNA]</scope>
    <source>
        <strain evidence="6 7">FT127W</strain>
    </source>
</reference>
<dbReference type="InterPro" id="IPR003660">
    <property type="entry name" value="HAMP_dom"/>
</dbReference>
<dbReference type="GO" id="GO:0043709">
    <property type="term" value="P:cell adhesion involved in single-species biofilm formation"/>
    <property type="evidence" value="ECO:0007669"/>
    <property type="project" value="TreeGrafter"/>
</dbReference>
<sequence length="437" mass="48190">MKSNLAARLLRIIFGCYFIVTLVVTCAQLAAEYRHTQQRLSEEIGAMKHTFGPGITGALWRFNGEVLASIVTGVKALPIVIGVKVEDEQGKLMRAIGTVDDAQGRRMEAGPNGELVPAAAPALLFDHIFSHSFPAVYVDEAGERHQVGRWTIYSSQQVVVRQVAYGFFLILVNSVIKTLALWFIFLYVIKRTLGQPLRQMSEFVGQLNIDNIGNRHFVLKDKGEHELHQLTDKLNQMADTLRKSVAENAALYAELKQMNHTLESQVAERTRELQRVASTDMLTGLHNRRKLDEVLDHEVERVQRYGGGLAVILLDIDHFKQTNDNYGHPAGDRVLAAVAAILRTGARSIDSVGRWGGEEFMVICPQTELDGARALADMLRLRIGAADFPEVGRKTCSFGVAALGPDETPSSLVARADAALYRAKQAGRNAVAHDTVA</sequence>
<accession>A0A7X4HDB2</accession>
<gene>
    <name evidence="6" type="ORF">GTP77_12410</name>
</gene>
<dbReference type="GO" id="GO:1902201">
    <property type="term" value="P:negative regulation of bacterial-type flagellum-dependent cell motility"/>
    <property type="evidence" value="ECO:0007669"/>
    <property type="project" value="TreeGrafter"/>
</dbReference>
<dbReference type="SUPFAM" id="SSF55073">
    <property type="entry name" value="Nucleotide cyclase"/>
    <property type="match status" value="1"/>
</dbReference>
<dbReference type="PROSITE" id="PS50885">
    <property type="entry name" value="HAMP"/>
    <property type="match status" value="1"/>
</dbReference>
<dbReference type="InterPro" id="IPR029787">
    <property type="entry name" value="Nucleotide_cyclase"/>
</dbReference>
<dbReference type="PANTHER" id="PTHR45138:SF24">
    <property type="entry name" value="DIGUANYLATE CYCLASE DGCC-RELATED"/>
    <property type="match status" value="1"/>
</dbReference>
<keyword evidence="3" id="KW-0472">Membrane</keyword>
<dbReference type="Gene3D" id="6.10.340.10">
    <property type="match status" value="1"/>
</dbReference>
<protein>
    <recommendedName>
        <fullName evidence="1">diguanylate cyclase</fullName>
        <ecNumber evidence="1">2.7.7.65</ecNumber>
    </recommendedName>
</protein>
<dbReference type="GO" id="GO:0005886">
    <property type="term" value="C:plasma membrane"/>
    <property type="evidence" value="ECO:0007669"/>
    <property type="project" value="TreeGrafter"/>
</dbReference>
<feature type="transmembrane region" description="Helical" evidence="3">
    <location>
        <begin position="12"/>
        <end position="31"/>
    </location>
</feature>
<dbReference type="EMBL" id="WWCU01000011">
    <property type="protein sequence ID" value="MYN08135.1"/>
    <property type="molecule type" value="Genomic_DNA"/>
</dbReference>
<dbReference type="FunFam" id="3.30.70.270:FF:000001">
    <property type="entry name" value="Diguanylate cyclase domain protein"/>
    <property type="match status" value="1"/>
</dbReference>
<dbReference type="PANTHER" id="PTHR45138">
    <property type="entry name" value="REGULATORY COMPONENTS OF SENSORY TRANSDUCTION SYSTEM"/>
    <property type="match status" value="1"/>
</dbReference>
<name>A0A7X4HDB2_9BURK</name>
<evidence type="ECO:0000256" key="2">
    <source>
        <dbReference type="SAM" id="Coils"/>
    </source>
</evidence>
<evidence type="ECO:0000256" key="1">
    <source>
        <dbReference type="ARBA" id="ARBA00012528"/>
    </source>
</evidence>
<keyword evidence="3" id="KW-1133">Transmembrane helix</keyword>